<dbReference type="CDD" id="cd11053">
    <property type="entry name" value="CYP110-like"/>
    <property type="match status" value="1"/>
</dbReference>
<proteinExistence type="inferred from homology"/>
<evidence type="ECO:0000313" key="7">
    <source>
        <dbReference type="Proteomes" id="UP000185860"/>
    </source>
</evidence>
<name>A0A1U7IBJ9_9CYAN</name>
<keyword evidence="3 4" id="KW-0349">Heme</keyword>
<feature type="region of interest" description="Disordered" evidence="5">
    <location>
        <begin position="1"/>
        <end position="22"/>
    </location>
</feature>
<dbReference type="STRING" id="454136.NIES2119_21255"/>
<dbReference type="GO" id="GO:0005506">
    <property type="term" value="F:iron ion binding"/>
    <property type="evidence" value="ECO:0007669"/>
    <property type="project" value="InterPro"/>
</dbReference>
<dbReference type="GO" id="GO:0020037">
    <property type="term" value="F:heme binding"/>
    <property type="evidence" value="ECO:0007669"/>
    <property type="project" value="InterPro"/>
</dbReference>
<dbReference type="PROSITE" id="PS00086">
    <property type="entry name" value="CYTOCHROME_P450"/>
    <property type="match status" value="1"/>
</dbReference>
<dbReference type="EMBL" id="MRCE01000024">
    <property type="protein sequence ID" value="OKH34037.1"/>
    <property type="molecule type" value="Genomic_DNA"/>
</dbReference>
<keyword evidence="3 4" id="KW-0479">Metal-binding</keyword>
<dbReference type="OrthoDB" id="446280at2"/>
<protein>
    <submittedName>
        <fullName evidence="6">Cytochrome P450</fullName>
    </submittedName>
</protein>
<accession>A0A1U7IBJ9</accession>
<dbReference type="Proteomes" id="UP000185860">
    <property type="component" value="Unassembled WGS sequence"/>
</dbReference>
<evidence type="ECO:0000256" key="1">
    <source>
        <dbReference type="ARBA" id="ARBA00001971"/>
    </source>
</evidence>
<feature type="binding site" description="axial binding residue" evidence="3">
    <location>
        <position position="405"/>
    </location>
    <ligand>
        <name>heme</name>
        <dbReference type="ChEBI" id="CHEBI:30413"/>
    </ligand>
    <ligandPart>
        <name>Fe</name>
        <dbReference type="ChEBI" id="CHEBI:18248"/>
    </ligandPart>
</feature>
<evidence type="ECO:0000313" key="6">
    <source>
        <dbReference type="EMBL" id="OKH34037.1"/>
    </source>
</evidence>
<comment type="cofactor">
    <cofactor evidence="1 3">
        <name>heme</name>
        <dbReference type="ChEBI" id="CHEBI:30413"/>
    </cofactor>
</comment>
<dbReference type="RefSeq" id="WP_073595511.1">
    <property type="nucleotide sequence ID" value="NZ_MRCE01000024.1"/>
</dbReference>
<dbReference type="Pfam" id="PF00067">
    <property type="entry name" value="p450"/>
    <property type="match status" value="1"/>
</dbReference>
<dbReference type="InterPro" id="IPR002401">
    <property type="entry name" value="Cyt_P450_E_grp-I"/>
</dbReference>
<dbReference type="InterPro" id="IPR017972">
    <property type="entry name" value="Cyt_P450_CS"/>
</dbReference>
<dbReference type="SUPFAM" id="SSF48264">
    <property type="entry name" value="Cytochrome P450"/>
    <property type="match status" value="1"/>
</dbReference>
<dbReference type="PRINTS" id="PR00385">
    <property type="entry name" value="P450"/>
</dbReference>
<dbReference type="PANTHER" id="PTHR24305">
    <property type="entry name" value="CYTOCHROME P450"/>
    <property type="match status" value="1"/>
</dbReference>
<dbReference type="InterPro" id="IPR050121">
    <property type="entry name" value="Cytochrome_P450_monoxygenase"/>
</dbReference>
<evidence type="ECO:0000256" key="3">
    <source>
        <dbReference type="PIRSR" id="PIRSR602401-1"/>
    </source>
</evidence>
<gene>
    <name evidence="6" type="ORF">NIES2119_21255</name>
</gene>
<feature type="compositionally biased region" description="Polar residues" evidence="5">
    <location>
        <begin position="1"/>
        <end position="12"/>
    </location>
</feature>
<comment type="similarity">
    <text evidence="2 4">Belongs to the cytochrome P450 family.</text>
</comment>
<keyword evidence="4" id="KW-0560">Oxidoreductase</keyword>
<evidence type="ECO:0000256" key="4">
    <source>
        <dbReference type="RuleBase" id="RU000461"/>
    </source>
</evidence>
<dbReference type="GO" id="GO:0016705">
    <property type="term" value="F:oxidoreductase activity, acting on paired donors, with incorporation or reduction of molecular oxygen"/>
    <property type="evidence" value="ECO:0007669"/>
    <property type="project" value="InterPro"/>
</dbReference>
<dbReference type="PANTHER" id="PTHR24305:SF166">
    <property type="entry name" value="CYTOCHROME P450 12A4, MITOCHONDRIAL-RELATED"/>
    <property type="match status" value="1"/>
</dbReference>
<comment type="caution">
    <text evidence="6">The sequence shown here is derived from an EMBL/GenBank/DDBJ whole genome shotgun (WGS) entry which is preliminary data.</text>
</comment>
<keyword evidence="4" id="KW-0503">Monooxygenase</keyword>
<dbReference type="GO" id="GO:0004497">
    <property type="term" value="F:monooxygenase activity"/>
    <property type="evidence" value="ECO:0007669"/>
    <property type="project" value="UniProtKB-KW"/>
</dbReference>
<dbReference type="AlphaFoldDB" id="A0A1U7IBJ9"/>
<dbReference type="InterPro" id="IPR001128">
    <property type="entry name" value="Cyt_P450"/>
</dbReference>
<reference evidence="6 7" key="1">
    <citation type="submission" date="2016-11" db="EMBL/GenBank/DDBJ databases">
        <title>Draft Genome Sequences of Nine Cyanobacterial Strains from Diverse Habitats.</title>
        <authorList>
            <person name="Zhu T."/>
            <person name="Hou S."/>
            <person name="Lu X."/>
            <person name="Hess W.R."/>
        </authorList>
    </citation>
    <scope>NUCLEOTIDE SEQUENCE [LARGE SCALE GENOMIC DNA]</scope>
    <source>
        <strain evidence="6 7">IAM M-71</strain>
    </source>
</reference>
<evidence type="ECO:0000256" key="5">
    <source>
        <dbReference type="SAM" id="MobiDB-lite"/>
    </source>
</evidence>
<sequence>MVKISETQQVQPIKNLPDGPKTPRLIQTIRGILQPFKYLEKSAREYGDFYTVKFAGFPNQVVISNPQAIQEIFTSDFKTFNSAQGNEVLRPLLGEYSIVLNDGNYHQQQRKLLLPSFHGERMKAYGKTICEITQQVINQWQIGQVFSAREAMQEISLRIILRSVFGLDEGERYHQLRELMGELIDTIGSPLKSSFILLPLLQKDLGAWSPWGKFIRQKQQINQLLTAEIQERKAANDFSKEDILTLMMSAKDEAGQPMTEAELRDELMTLLFAGHETTATALAWALYWIHYLPEVKTKLLNELNSLGKNPDLMEITKLPYLNAVCCETLRIYPVVLFTFPRIVQKPITIMDYEFQPGTILAPCIYLVHHREDLYPQSKQFKPERFLEKQFSPYEFFPFGGGNRRCIGMAFAMFEMKLVLATILQSTELKLLENHLVLPVRRGVTMAPAGGVKMALTSNSTKLAS</sequence>
<organism evidence="6 7">
    <name type="scientific">[Phormidium ambiguum] IAM M-71</name>
    <dbReference type="NCBI Taxonomy" id="454136"/>
    <lineage>
        <taxon>Bacteria</taxon>
        <taxon>Bacillati</taxon>
        <taxon>Cyanobacteriota</taxon>
        <taxon>Cyanophyceae</taxon>
        <taxon>Oscillatoriophycideae</taxon>
        <taxon>Aerosakkonematales</taxon>
        <taxon>Aerosakkonemataceae</taxon>
        <taxon>Floridanema</taxon>
    </lineage>
</organism>
<dbReference type="Gene3D" id="1.10.630.10">
    <property type="entry name" value="Cytochrome P450"/>
    <property type="match status" value="1"/>
</dbReference>
<evidence type="ECO:0000256" key="2">
    <source>
        <dbReference type="ARBA" id="ARBA00010617"/>
    </source>
</evidence>
<keyword evidence="3 4" id="KW-0408">Iron</keyword>
<dbReference type="InterPro" id="IPR036396">
    <property type="entry name" value="Cyt_P450_sf"/>
</dbReference>
<dbReference type="PRINTS" id="PR00463">
    <property type="entry name" value="EP450I"/>
</dbReference>